<dbReference type="GO" id="GO:0030973">
    <property type="term" value="F:molybdate ion binding"/>
    <property type="evidence" value="ECO:0007669"/>
    <property type="project" value="TreeGrafter"/>
</dbReference>
<organism evidence="1 2">
    <name type="scientific">Rosistilla oblonga</name>
    <dbReference type="NCBI Taxonomy" id="2527990"/>
    <lineage>
        <taxon>Bacteria</taxon>
        <taxon>Pseudomonadati</taxon>
        <taxon>Planctomycetota</taxon>
        <taxon>Planctomycetia</taxon>
        <taxon>Pirellulales</taxon>
        <taxon>Pirellulaceae</taxon>
        <taxon>Rosistilla</taxon>
    </lineage>
</organism>
<dbReference type="Pfam" id="PF13531">
    <property type="entry name" value="SBP_bac_11"/>
    <property type="match status" value="1"/>
</dbReference>
<dbReference type="Proteomes" id="UP000316770">
    <property type="component" value="Chromosome"/>
</dbReference>
<evidence type="ECO:0000313" key="2">
    <source>
        <dbReference type="Proteomes" id="UP000316770"/>
    </source>
</evidence>
<dbReference type="PANTHER" id="PTHR30632:SF0">
    <property type="entry name" value="SULFATE-BINDING PROTEIN"/>
    <property type="match status" value="1"/>
</dbReference>
<gene>
    <name evidence="1" type="ORF">Mal33_47090</name>
</gene>
<dbReference type="Gene3D" id="3.40.190.10">
    <property type="entry name" value="Periplasmic binding protein-like II"/>
    <property type="match status" value="2"/>
</dbReference>
<dbReference type="PANTHER" id="PTHR30632">
    <property type="entry name" value="MOLYBDATE-BINDING PERIPLASMIC PROTEIN"/>
    <property type="match status" value="1"/>
</dbReference>
<name>A0A518J061_9BACT</name>
<dbReference type="AlphaFoldDB" id="A0A518J061"/>
<dbReference type="SUPFAM" id="SSF53850">
    <property type="entry name" value="Periplasmic binding protein-like II"/>
    <property type="match status" value="1"/>
</dbReference>
<keyword evidence="2" id="KW-1185">Reference proteome</keyword>
<evidence type="ECO:0000313" key="1">
    <source>
        <dbReference type="EMBL" id="QDV58685.1"/>
    </source>
</evidence>
<accession>A0A518J061</accession>
<dbReference type="RefSeq" id="WP_145289269.1">
    <property type="nucleotide sequence ID" value="NZ_CP036318.1"/>
</dbReference>
<dbReference type="GO" id="GO:0015689">
    <property type="term" value="P:molybdate ion transport"/>
    <property type="evidence" value="ECO:0007669"/>
    <property type="project" value="TreeGrafter"/>
</dbReference>
<dbReference type="EMBL" id="CP036318">
    <property type="protein sequence ID" value="QDV58685.1"/>
    <property type="molecule type" value="Genomic_DNA"/>
</dbReference>
<proteinExistence type="predicted"/>
<sequence length="282" mass="29896">MSKIIAAMLISIALVAGLVGWLIVGDGVSPRTVSSAAKTPGGGSIDSPESKEDLRIYCAASNLAVMERIRQDYEQSTGTRISVQYGPSQSLLAQLQLTQTGDLYLPADDSYLVLAEDAGLLSLTLPIATMQVGLAVKRGNPKRIADFPALLTNEIRVVQANPDAAAVGMLTRACLLPSGKWSRLADATTAFRGTVIEVANDVHVGAADVGIVYDAVLHSYPDLEFVAIEALRPAKAQVAIGILKSSRTPGQALDFARYLTAPDRGLKVYAEHGFHVAEQVLK</sequence>
<reference evidence="1 2" key="1">
    <citation type="submission" date="2019-02" db="EMBL/GenBank/DDBJ databases">
        <title>Deep-cultivation of Planctomycetes and their phenomic and genomic characterization uncovers novel biology.</title>
        <authorList>
            <person name="Wiegand S."/>
            <person name="Jogler M."/>
            <person name="Boedeker C."/>
            <person name="Pinto D."/>
            <person name="Vollmers J."/>
            <person name="Rivas-Marin E."/>
            <person name="Kohn T."/>
            <person name="Peeters S.H."/>
            <person name="Heuer A."/>
            <person name="Rast P."/>
            <person name="Oberbeckmann S."/>
            <person name="Bunk B."/>
            <person name="Jeske O."/>
            <person name="Meyerdierks A."/>
            <person name="Storesund J.E."/>
            <person name="Kallscheuer N."/>
            <person name="Luecker S."/>
            <person name="Lage O.M."/>
            <person name="Pohl T."/>
            <person name="Merkel B.J."/>
            <person name="Hornburger P."/>
            <person name="Mueller R.-W."/>
            <person name="Bruemmer F."/>
            <person name="Labrenz M."/>
            <person name="Spormann A.M."/>
            <person name="Op den Camp H."/>
            <person name="Overmann J."/>
            <person name="Amann R."/>
            <person name="Jetten M.S.M."/>
            <person name="Mascher T."/>
            <person name="Medema M.H."/>
            <person name="Devos D.P."/>
            <person name="Kaster A.-K."/>
            <person name="Ovreas L."/>
            <person name="Rohde M."/>
            <person name="Galperin M.Y."/>
            <person name="Jogler C."/>
        </authorList>
    </citation>
    <scope>NUCLEOTIDE SEQUENCE [LARGE SCALE GENOMIC DNA]</scope>
    <source>
        <strain evidence="1 2">Mal33</strain>
    </source>
</reference>
<protein>
    <submittedName>
        <fullName evidence="1">Binding protein</fullName>
    </submittedName>
</protein>
<dbReference type="InterPro" id="IPR050682">
    <property type="entry name" value="ModA/WtpA"/>
</dbReference>